<organism evidence="1 2">
    <name type="scientific">Paenibacillus methanolicus</name>
    <dbReference type="NCBI Taxonomy" id="582686"/>
    <lineage>
        <taxon>Bacteria</taxon>
        <taxon>Bacillati</taxon>
        <taxon>Bacillota</taxon>
        <taxon>Bacilli</taxon>
        <taxon>Bacillales</taxon>
        <taxon>Paenibacillaceae</taxon>
        <taxon>Paenibacillus</taxon>
    </lineage>
</organism>
<gene>
    <name evidence="1" type="ORF">BCM02_112237</name>
</gene>
<name>A0A5S5BTB6_9BACL</name>
<accession>A0A5S5BTB6</accession>
<dbReference type="Proteomes" id="UP000323257">
    <property type="component" value="Unassembled WGS sequence"/>
</dbReference>
<dbReference type="Pfam" id="PF16258">
    <property type="entry name" value="DUF4912"/>
    <property type="match status" value="1"/>
</dbReference>
<dbReference type="OrthoDB" id="9812700at2"/>
<sequence length="196" mass="22518">MLYHQELPDRYDKDLLHVLVRDAHTLYVYWEIGNRRRWLAAQHFQTDWHFLPKVLRVYDVTNVYFNGSNANGYFDIETNPEANNWYIGGVRAGCTYLVDFGTYTWNRQFVPLMRSNFAAAPRDAAPGYGEPVIAAWPTVHPYGERVMPHLFENMQTLAQIQKGGIRLDDEQNPAEAGLQRVYHPGAAHASALHTSP</sequence>
<protein>
    <submittedName>
        <fullName evidence="1">Uncharacterized protein DUF4912</fullName>
    </submittedName>
</protein>
<dbReference type="InterPro" id="IPR032585">
    <property type="entry name" value="DUF4912"/>
</dbReference>
<comment type="caution">
    <text evidence="1">The sequence shown here is derived from an EMBL/GenBank/DDBJ whole genome shotgun (WGS) entry which is preliminary data.</text>
</comment>
<proteinExistence type="predicted"/>
<evidence type="ECO:0000313" key="2">
    <source>
        <dbReference type="Proteomes" id="UP000323257"/>
    </source>
</evidence>
<reference evidence="1 2" key="1">
    <citation type="submission" date="2019-07" db="EMBL/GenBank/DDBJ databases">
        <title>Genomic Encyclopedia of Type Strains, Phase III (KMG-III): the genomes of soil and plant-associated and newly described type strains.</title>
        <authorList>
            <person name="Whitman W."/>
        </authorList>
    </citation>
    <scope>NUCLEOTIDE SEQUENCE [LARGE SCALE GENOMIC DNA]</scope>
    <source>
        <strain evidence="1 2">BL24</strain>
    </source>
</reference>
<dbReference type="EMBL" id="VNHS01000012">
    <property type="protein sequence ID" value="TYP70257.1"/>
    <property type="molecule type" value="Genomic_DNA"/>
</dbReference>
<dbReference type="RefSeq" id="WP_148932605.1">
    <property type="nucleotide sequence ID" value="NZ_VNHS01000012.1"/>
</dbReference>
<keyword evidence="2" id="KW-1185">Reference proteome</keyword>
<dbReference type="AlphaFoldDB" id="A0A5S5BTB6"/>
<evidence type="ECO:0000313" key="1">
    <source>
        <dbReference type="EMBL" id="TYP70257.1"/>
    </source>
</evidence>